<dbReference type="KEGG" id="tee:Tel_11535"/>
<reference evidence="3" key="1">
    <citation type="submission" date="2015-10" db="EMBL/GenBank/DDBJ databases">
        <title>Description of Candidatus Tenderia electrophaga gen. nov, sp. nov., an Uncultivated Electroautotroph from a Biocathode Enrichment.</title>
        <authorList>
            <person name="Eddie B.J."/>
            <person name="Malanoski A.P."/>
            <person name="Wang Z."/>
            <person name="Hall R.J."/>
            <person name="Oh S.D."/>
            <person name="Heiner C."/>
            <person name="Lin B."/>
            <person name="Strycharz-Glaven S.M."/>
        </authorList>
    </citation>
    <scope>NUCLEOTIDE SEQUENCE [LARGE SCALE GENOMIC DNA]</scope>
    <source>
        <strain evidence="3">NRL1</strain>
    </source>
</reference>
<dbReference type="InterPro" id="IPR001802">
    <property type="entry name" value="MerP/CopZ"/>
</dbReference>
<feature type="domain" description="HMA" evidence="2">
    <location>
        <begin position="24"/>
        <end position="93"/>
    </location>
</feature>
<dbReference type="EMBL" id="CP013099">
    <property type="protein sequence ID" value="ALP53718.1"/>
    <property type="molecule type" value="Genomic_DNA"/>
</dbReference>
<dbReference type="InterPro" id="IPR036163">
    <property type="entry name" value="HMA_dom_sf"/>
</dbReference>
<keyword evidence="4" id="KW-1185">Reference proteome</keyword>
<dbReference type="PRINTS" id="PR00946">
    <property type="entry name" value="HGSCAVENGER"/>
</dbReference>
<sequence length="96" mass="10363">MRKLLLILGLCLPVFGSVLAGELKTITLSVDKMTCNMCPITVKKALRQVDGVTEVSAKYEGDGIGWATVTYDPAKADVEDLTFATEQAGYPSRLKP</sequence>
<accession>A0A0S2TEW6</accession>
<protein>
    <recommendedName>
        <fullName evidence="2">HMA domain-containing protein</fullName>
    </recommendedName>
</protein>
<evidence type="ECO:0000313" key="4">
    <source>
        <dbReference type="Proteomes" id="UP000055136"/>
    </source>
</evidence>
<dbReference type="GO" id="GO:0046872">
    <property type="term" value="F:metal ion binding"/>
    <property type="evidence" value="ECO:0007669"/>
    <property type="project" value="InterPro"/>
</dbReference>
<dbReference type="AlphaFoldDB" id="A0A0S2TEW6"/>
<gene>
    <name evidence="3" type="ORF">Tel_11535</name>
</gene>
<dbReference type="PROSITE" id="PS50846">
    <property type="entry name" value="HMA_2"/>
    <property type="match status" value="1"/>
</dbReference>
<dbReference type="Proteomes" id="UP000055136">
    <property type="component" value="Chromosome"/>
</dbReference>
<evidence type="ECO:0000256" key="1">
    <source>
        <dbReference type="SAM" id="SignalP"/>
    </source>
</evidence>
<evidence type="ECO:0000313" key="3">
    <source>
        <dbReference type="EMBL" id="ALP53718.1"/>
    </source>
</evidence>
<dbReference type="STRING" id="1748243.Tel_11535"/>
<dbReference type="Gene3D" id="3.30.70.100">
    <property type="match status" value="1"/>
</dbReference>
<dbReference type="InterPro" id="IPR006121">
    <property type="entry name" value="HMA_dom"/>
</dbReference>
<name>A0A0S2TEW6_9GAMM</name>
<dbReference type="SUPFAM" id="SSF55008">
    <property type="entry name" value="HMA, heavy metal-associated domain"/>
    <property type="match status" value="1"/>
</dbReference>
<evidence type="ECO:0000259" key="2">
    <source>
        <dbReference type="PROSITE" id="PS50846"/>
    </source>
</evidence>
<feature type="chain" id="PRO_5006604967" description="HMA domain-containing protein" evidence="1">
    <location>
        <begin position="21"/>
        <end position="96"/>
    </location>
</feature>
<organism evidence="3 4">
    <name type="scientific">Candidatus Tenderia electrophaga</name>
    <dbReference type="NCBI Taxonomy" id="1748243"/>
    <lineage>
        <taxon>Bacteria</taxon>
        <taxon>Pseudomonadati</taxon>
        <taxon>Pseudomonadota</taxon>
        <taxon>Gammaproteobacteria</taxon>
        <taxon>Candidatus Tenderiales</taxon>
        <taxon>Candidatus Tenderiaceae</taxon>
        <taxon>Candidatus Tenderia</taxon>
    </lineage>
</organism>
<proteinExistence type="predicted"/>
<dbReference type="CDD" id="cd00371">
    <property type="entry name" value="HMA"/>
    <property type="match status" value="1"/>
</dbReference>
<feature type="signal peptide" evidence="1">
    <location>
        <begin position="1"/>
        <end position="20"/>
    </location>
</feature>
<keyword evidence="1" id="KW-0732">Signal</keyword>
<dbReference type="Pfam" id="PF00403">
    <property type="entry name" value="HMA"/>
    <property type="match status" value="1"/>
</dbReference>